<dbReference type="Gene3D" id="2.40.160.20">
    <property type="match status" value="1"/>
</dbReference>
<proteinExistence type="predicted"/>
<name>A0A3D8M3K4_9ALTE</name>
<keyword evidence="1" id="KW-0732">Signal</keyword>
<evidence type="ECO:0000313" key="3">
    <source>
        <dbReference type="EMBL" id="RDV24114.1"/>
    </source>
</evidence>
<dbReference type="InterPro" id="IPR027385">
    <property type="entry name" value="Beta-barrel_OMP"/>
</dbReference>
<keyword evidence="4" id="KW-1185">Reference proteome</keyword>
<dbReference type="OrthoDB" id="6077429at2"/>
<dbReference type="PROSITE" id="PS51257">
    <property type="entry name" value="PROKAR_LIPOPROTEIN"/>
    <property type="match status" value="1"/>
</dbReference>
<sequence>MIHSSRKGASVDKPRIILASLLFVFACSVQANDLSRIEHRAGSWEAGFSLSYVDSFSIDGRNSSHIEIEDDVGFGGTFGYHVNDHLLVSVDFTHNEQSYQAQVIPDDNTQEPYFIQHALSNDSFAVSTTYHFYPTVFTPFVTAGIGWNTLDSNIRRDDYGGTVCWWDPWWGYVCDDYYSTYSDTAFSYGFGAGLRWNIAHNFVLKASLNQRWLDVDSVGDTPGVMSGKLEFVWTAW</sequence>
<dbReference type="InterPro" id="IPR011250">
    <property type="entry name" value="OMP/PagP_B-barrel"/>
</dbReference>
<dbReference type="AlphaFoldDB" id="A0A3D8M3K4"/>
<evidence type="ECO:0000256" key="1">
    <source>
        <dbReference type="ARBA" id="ARBA00022729"/>
    </source>
</evidence>
<dbReference type="Pfam" id="PF13505">
    <property type="entry name" value="OMP_b-brl"/>
    <property type="match status" value="1"/>
</dbReference>
<evidence type="ECO:0000313" key="4">
    <source>
        <dbReference type="Proteomes" id="UP000256561"/>
    </source>
</evidence>
<accession>A0A3D8M3K4</accession>
<protein>
    <submittedName>
        <fullName evidence="3">Porin family protein</fullName>
    </submittedName>
</protein>
<feature type="domain" description="Outer membrane protein beta-barrel" evidence="2">
    <location>
        <begin position="20"/>
        <end position="214"/>
    </location>
</feature>
<reference evidence="4" key="1">
    <citation type="submission" date="2018-08" db="EMBL/GenBank/DDBJ databases">
        <authorList>
            <person name="Zhang J."/>
            <person name="Du Z.-J."/>
        </authorList>
    </citation>
    <scope>NUCLEOTIDE SEQUENCE [LARGE SCALE GENOMIC DNA]</scope>
    <source>
        <strain evidence="4">KCTC 52655</strain>
    </source>
</reference>
<organism evidence="3 4">
    <name type="scientific">Alteromonas aestuariivivens</name>
    <dbReference type="NCBI Taxonomy" id="1938339"/>
    <lineage>
        <taxon>Bacteria</taxon>
        <taxon>Pseudomonadati</taxon>
        <taxon>Pseudomonadota</taxon>
        <taxon>Gammaproteobacteria</taxon>
        <taxon>Alteromonadales</taxon>
        <taxon>Alteromonadaceae</taxon>
        <taxon>Alteromonas/Salinimonas group</taxon>
        <taxon>Alteromonas</taxon>
    </lineage>
</organism>
<gene>
    <name evidence="3" type="ORF">DXV75_15610</name>
</gene>
<comment type="caution">
    <text evidence="3">The sequence shown here is derived from an EMBL/GenBank/DDBJ whole genome shotgun (WGS) entry which is preliminary data.</text>
</comment>
<dbReference type="SUPFAM" id="SSF56925">
    <property type="entry name" value="OMPA-like"/>
    <property type="match status" value="1"/>
</dbReference>
<evidence type="ECO:0000259" key="2">
    <source>
        <dbReference type="Pfam" id="PF13505"/>
    </source>
</evidence>
<dbReference type="EMBL" id="QRHA01000014">
    <property type="protein sequence ID" value="RDV24114.1"/>
    <property type="molecule type" value="Genomic_DNA"/>
</dbReference>
<dbReference type="Proteomes" id="UP000256561">
    <property type="component" value="Unassembled WGS sequence"/>
</dbReference>